<keyword evidence="3" id="KW-1185">Reference proteome</keyword>
<dbReference type="InterPro" id="IPR051135">
    <property type="entry name" value="Gal/GlcNAc/GalNAc_ST"/>
</dbReference>
<reference evidence="2" key="2">
    <citation type="submission" date="2021-08" db="EMBL/GenBank/DDBJ databases">
        <authorList>
            <person name="Eriksson T."/>
        </authorList>
    </citation>
    <scope>NUCLEOTIDE SEQUENCE</scope>
    <source>
        <strain evidence="2">Stoneville</strain>
        <tissue evidence="2">Whole head</tissue>
    </source>
</reference>
<dbReference type="Proteomes" id="UP000719412">
    <property type="component" value="Unassembled WGS sequence"/>
</dbReference>
<feature type="chain" id="PRO_5035318003" description="Sulfotransferase" evidence="1">
    <location>
        <begin position="25"/>
        <end position="336"/>
    </location>
</feature>
<proteinExistence type="predicted"/>
<dbReference type="Gene3D" id="3.40.50.300">
    <property type="entry name" value="P-loop containing nucleotide triphosphate hydrolases"/>
    <property type="match status" value="1"/>
</dbReference>
<reference evidence="2" key="1">
    <citation type="journal article" date="2020" name="J Insects Food Feed">
        <title>The yellow mealworm (Tenebrio molitor) genome: a resource for the emerging insects as food and feed industry.</title>
        <authorList>
            <person name="Eriksson T."/>
            <person name="Andere A."/>
            <person name="Kelstrup H."/>
            <person name="Emery V."/>
            <person name="Picard C."/>
        </authorList>
    </citation>
    <scope>NUCLEOTIDE SEQUENCE</scope>
    <source>
        <strain evidence="2">Stoneville</strain>
        <tissue evidence="2">Whole head</tissue>
    </source>
</reference>
<evidence type="ECO:0000313" key="3">
    <source>
        <dbReference type="Proteomes" id="UP000719412"/>
    </source>
</evidence>
<dbReference type="PANTHER" id="PTHR10704">
    <property type="entry name" value="CARBOHYDRATE SULFOTRANSFERASE"/>
    <property type="match status" value="1"/>
</dbReference>
<name>A0A8J6HQW1_TENMO</name>
<sequence length="336" mass="38318">MSRRNEFWGLVLLVAVCLLLIAFSQKEEPRYSQALKYEADTYDEADYHPNSSLTASIRDVVRMQQNLVRNALDDYPFPPGQSLNDYTMATGGRPVRTIIVTTWRSGSTFLGDVINAVPGNFYHYEPLLDYGIVQIRGPPHADSAISNLKNLLNCDYSNLQNYLQYGRTHNYLFTHNRRLWGLCDSFPQYCWNSTFLSSVCKVFPFQSMKTVRIRLRLAEELLKDEQLNVKVLLLMRDPRGTLQSRKHRDWCPGQPDCDKPNLVCADMVSDYSAAIQLQKLYPDRFSAFTIDSSTPTMMIDEVKVKKSPDIKPLPLALALATRVASCTFITLATSNF</sequence>
<dbReference type="EMBL" id="JABDTM020018440">
    <property type="protein sequence ID" value="KAH0818013.1"/>
    <property type="molecule type" value="Genomic_DNA"/>
</dbReference>
<keyword evidence="1" id="KW-0732">Signal</keyword>
<dbReference type="InterPro" id="IPR027417">
    <property type="entry name" value="P-loop_NTPase"/>
</dbReference>
<dbReference type="GO" id="GO:0006790">
    <property type="term" value="P:sulfur compound metabolic process"/>
    <property type="evidence" value="ECO:0007669"/>
    <property type="project" value="TreeGrafter"/>
</dbReference>
<dbReference type="SUPFAM" id="SSF52540">
    <property type="entry name" value="P-loop containing nucleoside triphosphate hydrolases"/>
    <property type="match status" value="1"/>
</dbReference>
<evidence type="ECO:0000313" key="2">
    <source>
        <dbReference type="EMBL" id="KAH0818013.1"/>
    </source>
</evidence>
<dbReference type="AlphaFoldDB" id="A0A8J6HQW1"/>
<feature type="signal peptide" evidence="1">
    <location>
        <begin position="1"/>
        <end position="24"/>
    </location>
</feature>
<gene>
    <name evidence="2" type="ORF">GEV33_004778</name>
</gene>
<comment type="caution">
    <text evidence="2">The sequence shown here is derived from an EMBL/GenBank/DDBJ whole genome shotgun (WGS) entry which is preliminary data.</text>
</comment>
<accession>A0A8J6HQW1</accession>
<evidence type="ECO:0008006" key="4">
    <source>
        <dbReference type="Google" id="ProtNLM"/>
    </source>
</evidence>
<protein>
    <recommendedName>
        <fullName evidence="4">Sulfotransferase</fullName>
    </recommendedName>
</protein>
<dbReference type="GO" id="GO:0006044">
    <property type="term" value="P:N-acetylglucosamine metabolic process"/>
    <property type="evidence" value="ECO:0007669"/>
    <property type="project" value="TreeGrafter"/>
</dbReference>
<organism evidence="2 3">
    <name type="scientific">Tenebrio molitor</name>
    <name type="common">Yellow mealworm beetle</name>
    <dbReference type="NCBI Taxonomy" id="7067"/>
    <lineage>
        <taxon>Eukaryota</taxon>
        <taxon>Metazoa</taxon>
        <taxon>Ecdysozoa</taxon>
        <taxon>Arthropoda</taxon>
        <taxon>Hexapoda</taxon>
        <taxon>Insecta</taxon>
        <taxon>Pterygota</taxon>
        <taxon>Neoptera</taxon>
        <taxon>Endopterygota</taxon>
        <taxon>Coleoptera</taxon>
        <taxon>Polyphaga</taxon>
        <taxon>Cucujiformia</taxon>
        <taxon>Tenebrionidae</taxon>
        <taxon>Tenebrio</taxon>
    </lineage>
</organism>
<evidence type="ECO:0000256" key="1">
    <source>
        <dbReference type="SAM" id="SignalP"/>
    </source>
</evidence>
<dbReference type="PANTHER" id="PTHR10704:SF44">
    <property type="entry name" value="LD35051P-RELATED"/>
    <property type="match status" value="1"/>
</dbReference>
<dbReference type="GO" id="GO:0001517">
    <property type="term" value="F:N-acetylglucosamine 6-O-sulfotransferase activity"/>
    <property type="evidence" value="ECO:0007669"/>
    <property type="project" value="TreeGrafter"/>
</dbReference>